<feature type="region of interest" description="Disordered" evidence="4">
    <location>
        <begin position="215"/>
        <end position="243"/>
    </location>
</feature>
<keyword evidence="3" id="KW-0175">Coiled coil</keyword>
<dbReference type="InterPro" id="IPR027417">
    <property type="entry name" value="P-loop_NTPase"/>
</dbReference>
<dbReference type="Gene3D" id="3.40.50.300">
    <property type="entry name" value="P-loop containing nucleotide triphosphate hydrolases"/>
    <property type="match status" value="2"/>
</dbReference>
<dbReference type="GO" id="GO:0016887">
    <property type="term" value="F:ATP hydrolysis activity"/>
    <property type="evidence" value="ECO:0007669"/>
    <property type="project" value="InterPro"/>
</dbReference>
<dbReference type="InterPro" id="IPR041569">
    <property type="entry name" value="AAA_lid_3"/>
</dbReference>
<dbReference type="EMBL" id="JAGTXO010000012">
    <property type="protein sequence ID" value="KAG8464530.1"/>
    <property type="molecule type" value="Genomic_DNA"/>
</dbReference>
<evidence type="ECO:0000256" key="3">
    <source>
        <dbReference type="ARBA" id="ARBA00023054"/>
    </source>
</evidence>
<dbReference type="SMART" id="SM00382">
    <property type="entry name" value="AAA"/>
    <property type="match status" value="2"/>
</dbReference>
<keyword evidence="7" id="KW-1185">Reference proteome</keyword>
<reference evidence="6" key="1">
    <citation type="submission" date="2021-05" db="EMBL/GenBank/DDBJ databases">
        <title>The genome of the haptophyte Pavlova lutheri (Diacronema luteri, Pavlovales) - a model for lipid biosynthesis in eukaryotic algae.</title>
        <authorList>
            <person name="Hulatt C.J."/>
            <person name="Posewitz M.C."/>
        </authorList>
    </citation>
    <scope>NUCLEOTIDE SEQUENCE</scope>
    <source>
        <strain evidence="6">NIVA-4/92</strain>
    </source>
</reference>
<dbReference type="Pfam" id="PF17862">
    <property type="entry name" value="AAA_lid_3"/>
    <property type="match status" value="1"/>
</dbReference>
<protein>
    <recommendedName>
        <fullName evidence="5">AAA+ ATPase domain-containing protein</fullName>
    </recommendedName>
</protein>
<dbReference type="OMA" id="PIHATHD"/>
<dbReference type="PANTHER" id="PTHR23077">
    <property type="entry name" value="AAA-FAMILY ATPASE"/>
    <property type="match status" value="1"/>
</dbReference>
<evidence type="ECO:0000259" key="5">
    <source>
        <dbReference type="SMART" id="SM00382"/>
    </source>
</evidence>
<dbReference type="Gene3D" id="1.10.8.60">
    <property type="match status" value="2"/>
</dbReference>
<feature type="domain" description="AAA+ ATPase" evidence="5">
    <location>
        <begin position="280"/>
        <end position="436"/>
    </location>
</feature>
<evidence type="ECO:0000256" key="4">
    <source>
        <dbReference type="SAM" id="MobiDB-lite"/>
    </source>
</evidence>
<sequence length="786" mass="80303">MATESTAAGCGDLLRLAPSSAKLALGDAVLVARSEGSAHEYALCTAWVADGVARRGWSAGRSVTVGASAAARARGSAAAASAHGAGRELVGLGAPQIAETITLRVVREPIVPIHATHDAEPDGEDGDGAGAWSERMCGLVVCAGARVDLDGPEGSAELEVVALTPPAARCARVLPCTRARLVDDADLAVALSASASGAAAAVHDGAVVASPASGFKKASDAGAPREHTAAPPRSDELAGAHRSGLRAQPGVRLLARVRAICDHCRARATRGGALDGLQPPARGVLLHGPPGVGKTHLVRTLAAERALRIVAVDGALLGADDAAACRGMRDAFSRARLLALRELRRECAAAGAARLPIVLFADELDALCEARDGGGSARVRAAPLGARSACVCALVEQLPVDGSCLFIGATNRLHALEPALLRSGRIDCALPVALGTADEREAVLCAVARGMALDPALPLAHVARTLCHGYSQADCAALCRGAAMLALRRAADGDGDGRVRAADFERAAARVQPTVLRATARAGAHAGWAEVGGQEAAKLQLRRAVEWPLNRARALARLGVRGARGVLLHGPPGSSKTLLARAVAASVGCTFLHLSGATVYSPYVGEAEATVRATFQTAAACAPTVLFLDELDALVGSRGTAARASSSDGVQSRVLSTLLTELDGVERADGVVLVGATNRIDLIDSALLRPGRLDTLIQVGHPSERDRAEVLRVHTARMPLAPSVGLLDLAARTEGQSAAALAQLCVQAALCALRRASDAGHSLDDDALEVAGEDFDKALTLARAQT</sequence>
<proteinExistence type="predicted"/>
<comment type="caution">
    <text evidence="6">The sequence shown here is derived from an EMBL/GenBank/DDBJ whole genome shotgun (WGS) entry which is preliminary data.</text>
</comment>
<dbReference type="InterPro" id="IPR050168">
    <property type="entry name" value="AAA_ATPase_domain"/>
</dbReference>
<dbReference type="FunFam" id="3.40.50.300:FF:001025">
    <property type="entry name" value="ATPase family, AAA domain-containing 2B"/>
    <property type="match status" value="1"/>
</dbReference>
<organism evidence="6 7">
    <name type="scientific">Diacronema lutheri</name>
    <name type="common">Unicellular marine alga</name>
    <name type="synonym">Monochrysis lutheri</name>
    <dbReference type="NCBI Taxonomy" id="2081491"/>
    <lineage>
        <taxon>Eukaryota</taxon>
        <taxon>Haptista</taxon>
        <taxon>Haptophyta</taxon>
        <taxon>Pavlovophyceae</taxon>
        <taxon>Pavlovales</taxon>
        <taxon>Pavlovaceae</taxon>
        <taxon>Diacronema</taxon>
    </lineage>
</organism>
<dbReference type="InterPro" id="IPR003959">
    <property type="entry name" value="ATPase_AAA_core"/>
</dbReference>
<evidence type="ECO:0000313" key="6">
    <source>
        <dbReference type="EMBL" id="KAG8464530.1"/>
    </source>
</evidence>
<feature type="compositionally biased region" description="Basic and acidic residues" evidence="4">
    <location>
        <begin position="217"/>
        <end position="239"/>
    </location>
</feature>
<dbReference type="GO" id="GO:0005524">
    <property type="term" value="F:ATP binding"/>
    <property type="evidence" value="ECO:0007669"/>
    <property type="project" value="UniProtKB-KW"/>
</dbReference>
<keyword evidence="2" id="KW-0067">ATP-binding</keyword>
<gene>
    <name evidence="6" type="ORF">KFE25_009898</name>
</gene>
<dbReference type="AlphaFoldDB" id="A0A8J5XSB5"/>
<dbReference type="Pfam" id="PF00004">
    <property type="entry name" value="AAA"/>
    <property type="match status" value="2"/>
</dbReference>
<accession>A0A8J5XSB5</accession>
<feature type="domain" description="AAA+ ATPase" evidence="5">
    <location>
        <begin position="562"/>
        <end position="703"/>
    </location>
</feature>
<dbReference type="InterPro" id="IPR003593">
    <property type="entry name" value="AAA+_ATPase"/>
</dbReference>
<dbReference type="InterPro" id="IPR003960">
    <property type="entry name" value="ATPase_AAA_CS"/>
</dbReference>
<dbReference type="SUPFAM" id="SSF52540">
    <property type="entry name" value="P-loop containing nucleoside triphosphate hydrolases"/>
    <property type="match status" value="2"/>
</dbReference>
<evidence type="ECO:0000313" key="7">
    <source>
        <dbReference type="Proteomes" id="UP000751190"/>
    </source>
</evidence>
<evidence type="ECO:0000256" key="1">
    <source>
        <dbReference type="ARBA" id="ARBA00022741"/>
    </source>
</evidence>
<dbReference type="PROSITE" id="PS00674">
    <property type="entry name" value="AAA"/>
    <property type="match status" value="1"/>
</dbReference>
<name>A0A8J5XSB5_DIALT</name>
<evidence type="ECO:0000256" key="2">
    <source>
        <dbReference type="ARBA" id="ARBA00022840"/>
    </source>
</evidence>
<dbReference type="OrthoDB" id="2187at2759"/>
<dbReference type="PANTHER" id="PTHR23077:SF117">
    <property type="entry name" value="AAA+ ATPASE DOMAIN-CONTAINING PROTEIN"/>
    <property type="match status" value="1"/>
</dbReference>
<keyword evidence="1" id="KW-0547">Nucleotide-binding</keyword>
<dbReference type="Proteomes" id="UP000751190">
    <property type="component" value="Unassembled WGS sequence"/>
</dbReference>